<dbReference type="InterPro" id="IPR012338">
    <property type="entry name" value="Beta-lactam/transpept-like"/>
</dbReference>
<feature type="binding site" evidence="7">
    <location>
        <position position="182"/>
    </location>
    <ligand>
        <name>substrate</name>
    </ligand>
</feature>
<evidence type="ECO:0000256" key="1">
    <source>
        <dbReference type="ARBA" id="ARBA00011076"/>
    </source>
</evidence>
<dbReference type="EMBL" id="BMMD01000017">
    <property type="protein sequence ID" value="GGJ87968.1"/>
    <property type="molecule type" value="Genomic_DNA"/>
</dbReference>
<evidence type="ECO:0000256" key="2">
    <source>
        <dbReference type="ARBA" id="ARBA00011881"/>
    </source>
</evidence>
<feature type="binding site" evidence="7">
    <location>
        <position position="259"/>
    </location>
    <ligand>
        <name>substrate</name>
    </ligand>
</feature>
<dbReference type="Gene3D" id="3.40.710.10">
    <property type="entry name" value="DD-peptidase/beta-lactamase superfamily"/>
    <property type="match status" value="1"/>
</dbReference>
<dbReference type="RefSeq" id="WP_188744052.1">
    <property type="nucleotide sequence ID" value="NZ_BAABFW010000005.1"/>
</dbReference>
<proteinExistence type="inferred from homology"/>
<comment type="subunit">
    <text evidence="2 7">Homotetramer.</text>
</comment>
<keyword evidence="7" id="KW-0007">Acetylation</keyword>
<dbReference type="PROSITE" id="PS50801">
    <property type="entry name" value="STAS"/>
    <property type="match status" value="1"/>
</dbReference>
<dbReference type="HAMAP" id="MF_00313">
    <property type="entry name" value="Glutaminase"/>
    <property type="match status" value="1"/>
</dbReference>
<dbReference type="GO" id="GO:0006537">
    <property type="term" value="P:glutamate biosynthetic process"/>
    <property type="evidence" value="ECO:0007669"/>
    <property type="project" value="TreeGrafter"/>
</dbReference>
<dbReference type="InterPro" id="IPR015868">
    <property type="entry name" value="Glutaminase"/>
</dbReference>
<dbReference type="Proteomes" id="UP000636956">
    <property type="component" value="Unassembled WGS sequence"/>
</dbReference>
<dbReference type="PANTHER" id="PTHR12544">
    <property type="entry name" value="GLUTAMINASE"/>
    <property type="match status" value="1"/>
</dbReference>
<organism evidence="9 10">
    <name type="scientific">Agromyces bauzanensis</name>
    <dbReference type="NCBI Taxonomy" id="1308924"/>
    <lineage>
        <taxon>Bacteria</taxon>
        <taxon>Bacillati</taxon>
        <taxon>Actinomycetota</taxon>
        <taxon>Actinomycetes</taxon>
        <taxon>Micrococcales</taxon>
        <taxon>Microbacteriaceae</taxon>
        <taxon>Agromyces</taxon>
    </lineage>
</organism>
<sequence>MGEPTSDDARYDTDTALLGRPVDEALADALVDVAARVADGAVADYIPELAGADPGAFGISMASVLGRVYGAGDRDALFTIQSISKPFVYALALAELGPEEVLRHVGLEPSGEPFNAISLDEDGRPANPLINAGAIVTTSLIPAAGADERFARLRDTLSRFAGRELDLDEAVYRSEAQTGHRNRALAGLTLAAGVLGTDDVDDATDPYFRQCALLVSTTDLALMGTTLANGGVHPLTREQVVDEIVARDTLSLMATCGMYDRSGAWIFRVGMPAKSGVGGGIVAVKPGEFGVGVFSPPLDPAGNSSRGVALLEMLSARSGLHMFDHTAKPPSPTGAVTVDRATASVTIALRGELDFLAAEQVVHDAGRLLEHTGATTLGLDFEDVTRVAPIAERLLAATVREADAAGIEVRVLNAESLELAPGLGIRSSGAR</sequence>
<dbReference type="Pfam" id="PF04960">
    <property type="entry name" value="Glutaminase"/>
    <property type="match status" value="1"/>
</dbReference>
<dbReference type="InterPro" id="IPR002645">
    <property type="entry name" value="STAS_dom"/>
</dbReference>
<name>A0A917PQ36_9MICO</name>
<evidence type="ECO:0000313" key="9">
    <source>
        <dbReference type="EMBL" id="GGJ87968.1"/>
    </source>
</evidence>
<dbReference type="GO" id="GO:0004359">
    <property type="term" value="F:glutaminase activity"/>
    <property type="evidence" value="ECO:0007669"/>
    <property type="project" value="UniProtKB-UniRule"/>
</dbReference>
<feature type="binding site" evidence="7">
    <location>
        <position position="207"/>
    </location>
    <ligand>
        <name>substrate</name>
    </ligand>
</feature>
<feature type="domain" description="STAS" evidence="8">
    <location>
        <begin position="334"/>
        <end position="419"/>
    </location>
</feature>
<dbReference type="InterPro" id="IPR036513">
    <property type="entry name" value="STAS_dom_sf"/>
</dbReference>
<feature type="binding site" evidence="7">
    <location>
        <position position="131"/>
    </location>
    <ligand>
        <name>substrate</name>
    </ligand>
</feature>
<dbReference type="Gene3D" id="3.30.750.24">
    <property type="entry name" value="STAS domain"/>
    <property type="match status" value="1"/>
</dbReference>
<keyword evidence="10" id="KW-1185">Reference proteome</keyword>
<evidence type="ECO:0000259" key="8">
    <source>
        <dbReference type="PROSITE" id="PS50801"/>
    </source>
</evidence>
<dbReference type="AlphaFoldDB" id="A0A917PQ36"/>
<reference evidence="9" key="1">
    <citation type="journal article" date="2014" name="Int. J. Syst. Evol. Microbiol.">
        <title>Complete genome sequence of Corynebacterium casei LMG S-19264T (=DSM 44701T), isolated from a smear-ripened cheese.</title>
        <authorList>
            <consortium name="US DOE Joint Genome Institute (JGI-PGF)"/>
            <person name="Walter F."/>
            <person name="Albersmeier A."/>
            <person name="Kalinowski J."/>
            <person name="Ruckert C."/>
        </authorList>
    </citation>
    <scope>NUCLEOTIDE SEQUENCE</scope>
    <source>
        <strain evidence="9">CGMCC 1.8984</strain>
    </source>
</reference>
<dbReference type="NCBIfam" id="TIGR03814">
    <property type="entry name" value="Gln_ase"/>
    <property type="match status" value="1"/>
</dbReference>
<dbReference type="GO" id="GO:0006543">
    <property type="term" value="P:L-glutamine catabolic process"/>
    <property type="evidence" value="ECO:0007669"/>
    <property type="project" value="TreeGrafter"/>
</dbReference>
<feature type="binding site" evidence="7">
    <location>
        <position position="82"/>
    </location>
    <ligand>
        <name>substrate</name>
    </ligand>
</feature>
<protein>
    <recommendedName>
        <fullName evidence="6 7">Glutaminase</fullName>
        <ecNumber evidence="3 7">3.5.1.2</ecNumber>
    </recommendedName>
</protein>
<dbReference type="SUPFAM" id="SSF56601">
    <property type="entry name" value="beta-lactamase/transpeptidase-like"/>
    <property type="match status" value="1"/>
</dbReference>
<dbReference type="FunFam" id="3.40.710.10:FF:000005">
    <property type="entry name" value="Glutaminase"/>
    <property type="match status" value="1"/>
</dbReference>
<evidence type="ECO:0000256" key="3">
    <source>
        <dbReference type="ARBA" id="ARBA00012918"/>
    </source>
</evidence>
<feature type="binding site" evidence="7">
    <location>
        <position position="175"/>
    </location>
    <ligand>
        <name>substrate</name>
    </ligand>
</feature>
<feature type="binding site" evidence="7">
    <location>
        <position position="277"/>
    </location>
    <ligand>
        <name>substrate</name>
    </ligand>
</feature>
<comment type="catalytic activity">
    <reaction evidence="5 7">
        <text>L-glutamine + H2O = L-glutamate + NH4(+)</text>
        <dbReference type="Rhea" id="RHEA:15889"/>
        <dbReference type="ChEBI" id="CHEBI:15377"/>
        <dbReference type="ChEBI" id="CHEBI:28938"/>
        <dbReference type="ChEBI" id="CHEBI:29985"/>
        <dbReference type="ChEBI" id="CHEBI:58359"/>
        <dbReference type="EC" id="3.5.1.2"/>
    </reaction>
</comment>
<evidence type="ECO:0000256" key="5">
    <source>
        <dbReference type="ARBA" id="ARBA00049534"/>
    </source>
</evidence>
<comment type="similarity">
    <text evidence="1 7">Belongs to the glutaminase family.</text>
</comment>
<keyword evidence="4 7" id="KW-0378">Hydrolase</keyword>
<comment type="caution">
    <text evidence="9">The sequence shown here is derived from an EMBL/GenBank/DDBJ whole genome shotgun (WGS) entry which is preliminary data.</text>
</comment>
<reference evidence="9" key="2">
    <citation type="submission" date="2020-09" db="EMBL/GenBank/DDBJ databases">
        <authorList>
            <person name="Sun Q."/>
            <person name="Zhou Y."/>
        </authorList>
    </citation>
    <scope>NUCLEOTIDE SEQUENCE</scope>
    <source>
        <strain evidence="9">CGMCC 1.8984</strain>
    </source>
</reference>
<gene>
    <name evidence="7" type="primary">glsA</name>
    <name evidence="9" type="ORF">GCM10011372_28150</name>
</gene>
<accession>A0A917PQ36</accession>
<dbReference type="EC" id="3.5.1.2" evidence="3 7"/>
<evidence type="ECO:0000256" key="4">
    <source>
        <dbReference type="ARBA" id="ARBA00022801"/>
    </source>
</evidence>
<evidence type="ECO:0000313" key="10">
    <source>
        <dbReference type="Proteomes" id="UP000636956"/>
    </source>
</evidence>
<evidence type="ECO:0000256" key="6">
    <source>
        <dbReference type="ARBA" id="ARBA00070405"/>
    </source>
</evidence>
<dbReference type="PANTHER" id="PTHR12544:SF29">
    <property type="entry name" value="GLUTAMINASE"/>
    <property type="match status" value="1"/>
</dbReference>
<evidence type="ECO:0000256" key="7">
    <source>
        <dbReference type="HAMAP-Rule" id="MF_00313"/>
    </source>
</evidence>
<dbReference type="SUPFAM" id="SSF52091">
    <property type="entry name" value="SpoIIaa-like"/>
    <property type="match status" value="1"/>
</dbReference>